<proteinExistence type="predicted"/>
<accession>A0A9P1I762</accession>
<evidence type="ECO:0000313" key="3">
    <source>
        <dbReference type="Proteomes" id="UP001152747"/>
    </source>
</evidence>
<evidence type="ECO:0000256" key="1">
    <source>
        <dbReference type="SAM" id="SignalP"/>
    </source>
</evidence>
<evidence type="ECO:0000313" key="2">
    <source>
        <dbReference type="EMBL" id="CAI5438024.1"/>
    </source>
</evidence>
<dbReference type="AlphaFoldDB" id="A0A9P1I762"/>
<feature type="signal peptide" evidence="1">
    <location>
        <begin position="1"/>
        <end position="18"/>
    </location>
</feature>
<dbReference type="EMBL" id="CANHGI010000001">
    <property type="protein sequence ID" value="CAI5438024.1"/>
    <property type="molecule type" value="Genomic_DNA"/>
</dbReference>
<reference evidence="2" key="1">
    <citation type="submission" date="2022-11" db="EMBL/GenBank/DDBJ databases">
        <authorList>
            <person name="Kikuchi T."/>
        </authorList>
    </citation>
    <scope>NUCLEOTIDE SEQUENCE</scope>
    <source>
        <strain evidence="2">PS1010</strain>
    </source>
</reference>
<sequence length="134" mass="15133">MRLFICFLLILKISVSKTSNIRVTTTIKCANSTNFDFQLIMWEIDEYPREDDQISKASGQATGNISVISEGILKNDNFSDQIVHNCTSSGEKICTQVDLGKVNPVVRDVNFEYDIDLDGNQDVCNDNHRFSSNF</sequence>
<gene>
    <name evidence="2" type="ORF">CAMP_LOCUS661</name>
</gene>
<feature type="chain" id="PRO_5040483256" evidence="1">
    <location>
        <begin position="19"/>
        <end position="134"/>
    </location>
</feature>
<keyword evidence="1" id="KW-0732">Signal</keyword>
<organism evidence="2 3">
    <name type="scientific">Caenorhabditis angaria</name>
    <dbReference type="NCBI Taxonomy" id="860376"/>
    <lineage>
        <taxon>Eukaryota</taxon>
        <taxon>Metazoa</taxon>
        <taxon>Ecdysozoa</taxon>
        <taxon>Nematoda</taxon>
        <taxon>Chromadorea</taxon>
        <taxon>Rhabditida</taxon>
        <taxon>Rhabditina</taxon>
        <taxon>Rhabditomorpha</taxon>
        <taxon>Rhabditoidea</taxon>
        <taxon>Rhabditidae</taxon>
        <taxon>Peloderinae</taxon>
        <taxon>Caenorhabditis</taxon>
    </lineage>
</organism>
<dbReference type="Proteomes" id="UP001152747">
    <property type="component" value="Unassembled WGS sequence"/>
</dbReference>
<keyword evidence="3" id="KW-1185">Reference proteome</keyword>
<comment type="caution">
    <text evidence="2">The sequence shown here is derived from an EMBL/GenBank/DDBJ whole genome shotgun (WGS) entry which is preliminary data.</text>
</comment>
<name>A0A9P1I762_9PELO</name>
<protein>
    <submittedName>
        <fullName evidence="2">Uncharacterized protein</fullName>
    </submittedName>
</protein>